<dbReference type="InterPro" id="IPR011335">
    <property type="entry name" value="Restrct_endonuc-II-like"/>
</dbReference>
<dbReference type="RefSeq" id="WP_386414140.1">
    <property type="nucleotide sequence ID" value="NZ_JBHSZO010000014.1"/>
</dbReference>
<evidence type="ECO:0000313" key="2">
    <source>
        <dbReference type="EMBL" id="MFC7218719.1"/>
    </source>
</evidence>
<dbReference type="Gene3D" id="3.90.1570.10">
    <property type="entry name" value="tt1808, chain A"/>
    <property type="match status" value="1"/>
</dbReference>
<sequence length="192" mass="21105">MALTTPEREVRVVVTDPIEDAFFAASAAVPRGWRVELIEGQLHVTPPANGEHEEIVMELSGQFRDQRRDLGSYTGIGLELPGSAPTHRVIPDLTLAPKGSFRDDLEWHDPQAVLLVAEVTSASTAANDRVRKLQGYAGAGIPAYLLVDREAGSFRLYSEPEDGTYTRMEEARLGMAVRLPAPLDFELDTSEF</sequence>
<proteinExistence type="predicted"/>
<reference evidence="3" key="1">
    <citation type="journal article" date="2019" name="Int. J. Syst. Evol. Microbiol.">
        <title>The Global Catalogue of Microorganisms (GCM) 10K type strain sequencing project: providing services to taxonomists for standard genome sequencing and annotation.</title>
        <authorList>
            <consortium name="The Broad Institute Genomics Platform"/>
            <consortium name="The Broad Institute Genome Sequencing Center for Infectious Disease"/>
            <person name="Wu L."/>
            <person name="Ma J."/>
        </authorList>
    </citation>
    <scope>NUCLEOTIDE SEQUENCE [LARGE SCALE GENOMIC DNA]</scope>
    <source>
        <strain evidence="3">CGMCC 1.13681</strain>
    </source>
</reference>
<dbReference type="Proteomes" id="UP001596413">
    <property type="component" value="Unassembled WGS sequence"/>
</dbReference>
<name>A0ABW2GF73_9ACTN</name>
<dbReference type="Pfam" id="PF05685">
    <property type="entry name" value="Uma2"/>
    <property type="match status" value="1"/>
</dbReference>
<keyword evidence="3" id="KW-1185">Reference proteome</keyword>
<accession>A0ABW2GF73</accession>
<keyword evidence="2" id="KW-0255">Endonuclease</keyword>
<dbReference type="CDD" id="cd06260">
    <property type="entry name" value="DUF820-like"/>
    <property type="match status" value="1"/>
</dbReference>
<evidence type="ECO:0000259" key="1">
    <source>
        <dbReference type="Pfam" id="PF05685"/>
    </source>
</evidence>
<dbReference type="InterPro" id="IPR012296">
    <property type="entry name" value="Nuclease_put_TT1808"/>
</dbReference>
<dbReference type="PANTHER" id="PTHR35400:SF3">
    <property type="entry name" value="SLL1072 PROTEIN"/>
    <property type="match status" value="1"/>
</dbReference>
<comment type="caution">
    <text evidence="2">The sequence shown here is derived from an EMBL/GenBank/DDBJ whole genome shotgun (WGS) entry which is preliminary data.</text>
</comment>
<dbReference type="GO" id="GO:0004519">
    <property type="term" value="F:endonuclease activity"/>
    <property type="evidence" value="ECO:0007669"/>
    <property type="project" value="UniProtKB-KW"/>
</dbReference>
<evidence type="ECO:0000313" key="3">
    <source>
        <dbReference type="Proteomes" id="UP001596413"/>
    </source>
</evidence>
<dbReference type="EMBL" id="JBHSZO010000014">
    <property type="protein sequence ID" value="MFC7218719.1"/>
    <property type="molecule type" value="Genomic_DNA"/>
</dbReference>
<dbReference type="InterPro" id="IPR008538">
    <property type="entry name" value="Uma2"/>
</dbReference>
<organism evidence="2 3">
    <name type="scientific">Streptomyces polyrhachis</name>
    <dbReference type="NCBI Taxonomy" id="1282885"/>
    <lineage>
        <taxon>Bacteria</taxon>
        <taxon>Bacillati</taxon>
        <taxon>Actinomycetota</taxon>
        <taxon>Actinomycetes</taxon>
        <taxon>Kitasatosporales</taxon>
        <taxon>Streptomycetaceae</taxon>
        <taxon>Streptomyces</taxon>
    </lineage>
</organism>
<feature type="domain" description="Putative restriction endonuclease" evidence="1">
    <location>
        <begin position="29"/>
        <end position="188"/>
    </location>
</feature>
<protein>
    <submittedName>
        <fullName evidence="2">Uma2 family endonuclease</fullName>
    </submittedName>
</protein>
<dbReference type="PANTHER" id="PTHR35400">
    <property type="entry name" value="SLR1083 PROTEIN"/>
    <property type="match status" value="1"/>
</dbReference>
<dbReference type="SUPFAM" id="SSF52980">
    <property type="entry name" value="Restriction endonuclease-like"/>
    <property type="match status" value="1"/>
</dbReference>
<gene>
    <name evidence="2" type="ORF">ACFQLX_11145</name>
</gene>
<keyword evidence="2" id="KW-0540">Nuclease</keyword>
<keyword evidence="2" id="KW-0378">Hydrolase</keyword>